<organism evidence="2 3">
    <name type="scientific">Thioclava kandeliae</name>
    <dbReference type="NCBI Taxonomy" id="3070818"/>
    <lineage>
        <taxon>Bacteria</taxon>
        <taxon>Pseudomonadati</taxon>
        <taxon>Pseudomonadota</taxon>
        <taxon>Alphaproteobacteria</taxon>
        <taxon>Rhodobacterales</taxon>
        <taxon>Paracoccaceae</taxon>
        <taxon>Thioclava</taxon>
    </lineage>
</organism>
<sequence length="182" mass="20914">MTDKKKLIDWDGIRRDWEKEDWSIRRLADWYSVSESSIRKKAKQDDWPEREAVNAKKVRTEMEVRTETLAEMETLDPDDIVGRGKNLIFRLLGELDATTTHGTQLAEMIEAEENDPRRRAAMLKAIDLPNRANVVKALATAFKTWGESAAPEGKKAQRQKNAESVMQTGRFAPRSRPSNRMN</sequence>
<name>A0ABV1SGG4_9RHOB</name>
<evidence type="ECO:0000313" key="3">
    <source>
        <dbReference type="Proteomes" id="UP001438953"/>
    </source>
</evidence>
<protein>
    <recommendedName>
        <fullName evidence="4">Terminase small subunit</fullName>
    </recommendedName>
</protein>
<proteinExistence type="predicted"/>
<comment type="caution">
    <text evidence="2">The sequence shown here is derived from an EMBL/GenBank/DDBJ whole genome shotgun (WGS) entry which is preliminary data.</text>
</comment>
<accession>A0ABV1SGG4</accession>
<dbReference type="EMBL" id="JAYWLC010000004">
    <property type="protein sequence ID" value="MER5171599.1"/>
    <property type="molecule type" value="Genomic_DNA"/>
</dbReference>
<reference evidence="2 3" key="1">
    <citation type="submission" date="2024-06" db="EMBL/GenBank/DDBJ databases">
        <title>Thioclava kandeliae sp. nov. from a rhizosphere soil sample of Kandelia candel in a mangrove.</title>
        <authorList>
            <person name="Mu T."/>
        </authorList>
    </citation>
    <scope>NUCLEOTIDE SEQUENCE [LARGE SCALE GENOMIC DNA]</scope>
    <source>
        <strain evidence="2 3">CPCC 100088</strain>
    </source>
</reference>
<evidence type="ECO:0000313" key="2">
    <source>
        <dbReference type="EMBL" id="MER5171599.1"/>
    </source>
</evidence>
<gene>
    <name evidence="2" type="ORF">VSX56_07400</name>
</gene>
<feature type="region of interest" description="Disordered" evidence="1">
    <location>
        <begin position="146"/>
        <end position="182"/>
    </location>
</feature>
<evidence type="ECO:0000256" key="1">
    <source>
        <dbReference type="SAM" id="MobiDB-lite"/>
    </source>
</evidence>
<keyword evidence="3" id="KW-1185">Reference proteome</keyword>
<dbReference type="Proteomes" id="UP001438953">
    <property type="component" value="Unassembled WGS sequence"/>
</dbReference>
<evidence type="ECO:0008006" key="4">
    <source>
        <dbReference type="Google" id="ProtNLM"/>
    </source>
</evidence>
<dbReference type="RefSeq" id="WP_350936050.1">
    <property type="nucleotide sequence ID" value="NZ_JAYWLC010000004.1"/>
</dbReference>